<evidence type="ECO:0000313" key="3">
    <source>
        <dbReference type="Proteomes" id="UP000316167"/>
    </source>
</evidence>
<accession>A0A562SKZ5</accession>
<gene>
    <name evidence="2" type="ORF">IQ13_2444</name>
</gene>
<name>A0A562SKZ5_9BACT</name>
<comment type="caution">
    <text evidence="2">The sequence shown here is derived from an EMBL/GenBank/DDBJ whole genome shotgun (WGS) entry which is preliminary data.</text>
</comment>
<feature type="transmembrane region" description="Helical" evidence="1">
    <location>
        <begin position="249"/>
        <end position="271"/>
    </location>
</feature>
<dbReference type="AlphaFoldDB" id="A0A562SKZ5"/>
<protein>
    <recommendedName>
        <fullName evidence="4">Transglutaminase superfamily protein</fullName>
    </recommendedName>
</protein>
<keyword evidence="3" id="KW-1185">Reference proteome</keyword>
<sequence>MSRINRMKKIVAYFTGIYHSPRHLLLHVLFLLTIGFLYLERQHEDTIYFNIIRATRANQPQVPNDTVYIRHLMQTIHTMMYDRLAIFNNSEQLSFKNKLFNSVGVDLMYGHGACGGFSKVLSRSLQLSGYKVRIGQMKVNGLYGGHIIVEVFLPEQERWAVIDPLFLLTFPSKKDGGWADFAEIKQQWPAYSQLVPADYNSAFNYEDIRYANWEKIPVAGKLMYRSLALLLGEERAHGVSIRPYLLNMYAAWFKLMIVAYCVFCVFSYRRFSKQSVIRRSRFAAANL</sequence>
<evidence type="ECO:0000313" key="2">
    <source>
        <dbReference type="EMBL" id="TWI81426.1"/>
    </source>
</evidence>
<dbReference type="SUPFAM" id="SSF54001">
    <property type="entry name" value="Cysteine proteinases"/>
    <property type="match status" value="1"/>
</dbReference>
<dbReference type="InterPro" id="IPR038765">
    <property type="entry name" value="Papain-like_cys_pep_sf"/>
</dbReference>
<organism evidence="2 3">
    <name type="scientific">Lacibacter cauensis</name>
    <dbReference type="NCBI Taxonomy" id="510947"/>
    <lineage>
        <taxon>Bacteria</taxon>
        <taxon>Pseudomonadati</taxon>
        <taxon>Bacteroidota</taxon>
        <taxon>Chitinophagia</taxon>
        <taxon>Chitinophagales</taxon>
        <taxon>Chitinophagaceae</taxon>
        <taxon>Lacibacter</taxon>
    </lineage>
</organism>
<keyword evidence="1" id="KW-0472">Membrane</keyword>
<reference evidence="2 3" key="1">
    <citation type="journal article" date="2015" name="Stand. Genomic Sci.">
        <title>Genomic Encyclopedia of Bacterial and Archaeal Type Strains, Phase III: the genomes of soil and plant-associated and newly described type strains.</title>
        <authorList>
            <person name="Whitman W.B."/>
            <person name="Woyke T."/>
            <person name="Klenk H.P."/>
            <person name="Zhou Y."/>
            <person name="Lilburn T.G."/>
            <person name="Beck B.J."/>
            <person name="De Vos P."/>
            <person name="Vandamme P."/>
            <person name="Eisen J.A."/>
            <person name="Garrity G."/>
            <person name="Hugenholtz P."/>
            <person name="Kyrpides N.C."/>
        </authorList>
    </citation>
    <scope>NUCLEOTIDE SEQUENCE [LARGE SCALE GENOMIC DNA]</scope>
    <source>
        <strain evidence="2 3">CGMCC 1.7271</strain>
    </source>
</reference>
<keyword evidence="1" id="KW-0812">Transmembrane</keyword>
<dbReference type="Proteomes" id="UP000316167">
    <property type="component" value="Unassembled WGS sequence"/>
</dbReference>
<feature type="transmembrane region" description="Helical" evidence="1">
    <location>
        <begin position="21"/>
        <end position="39"/>
    </location>
</feature>
<dbReference type="EMBL" id="VLLE01000004">
    <property type="protein sequence ID" value="TWI81426.1"/>
    <property type="molecule type" value="Genomic_DNA"/>
</dbReference>
<evidence type="ECO:0008006" key="4">
    <source>
        <dbReference type="Google" id="ProtNLM"/>
    </source>
</evidence>
<keyword evidence="1" id="KW-1133">Transmembrane helix</keyword>
<proteinExistence type="predicted"/>
<evidence type="ECO:0000256" key="1">
    <source>
        <dbReference type="SAM" id="Phobius"/>
    </source>
</evidence>